<dbReference type="InterPro" id="IPR005263">
    <property type="entry name" value="DapA"/>
</dbReference>
<comment type="similarity">
    <text evidence="3 12 13">Belongs to the DapA family.</text>
</comment>
<protein>
    <recommendedName>
        <fullName evidence="4 12">4-hydroxy-tetrahydrodipicolinate synthase</fullName>
        <shortName evidence="12">HTPA synthase</shortName>
        <ecNumber evidence="4 12">4.3.3.7</ecNumber>
    </recommendedName>
</protein>
<dbReference type="SMART" id="SM01130">
    <property type="entry name" value="DHDPS"/>
    <property type="match status" value="1"/>
</dbReference>
<evidence type="ECO:0000256" key="2">
    <source>
        <dbReference type="ARBA" id="ARBA00005120"/>
    </source>
</evidence>
<evidence type="ECO:0000256" key="3">
    <source>
        <dbReference type="ARBA" id="ARBA00007592"/>
    </source>
</evidence>
<feature type="binding site" evidence="12">
    <location>
        <position position="47"/>
    </location>
    <ligand>
        <name>pyruvate</name>
        <dbReference type="ChEBI" id="CHEBI:15361"/>
    </ligand>
</feature>
<feature type="binding site" evidence="12">
    <location>
        <position position="206"/>
    </location>
    <ligand>
        <name>pyruvate</name>
        <dbReference type="ChEBI" id="CHEBI:15361"/>
    </ligand>
</feature>
<evidence type="ECO:0000256" key="13">
    <source>
        <dbReference type="PIRNR" id="PIRNR001365"/>
    </source>
</evidence>
<dbReference type="PIRSF" id="PIRSF001365">
    <property type="entry name" value="DHDPS"/>
    <property type="match status" value="1"/>
</dbReference>
<dbReference type="NCBIfam" id="TIGR00674">
    <property type="entry name" value="dapA"/>
    <property type="match status" value="1"/>
</dbReference>
<keyword evidence="5 12" id="KW-0963">Cytoplasm</keyword>
<evidence type="ECO:0000256" key="5">
    <source>
        <dbReference type="ARBA" id="ARBA00022490"/>
    </source>
</evidence>
<evidence type="ECO:0000313" key="14">
    <source>
        <dbReference type="EMBL" id="MFD0763950.1"/>
    </source>
</evidence>
<evidence type="ECO:0000256" key="10">
    <source>
        <dbReference type="ARBA" id="ARBA00023270"/>
    </source>
</evidence>
<dbReference type="SUPFAM" id="SSF51569">
    <property type="entry name" value="Aldolase"/>
    <property type="match status" value="1"/>
</dbReference>
<feature type="active site" description="Proton donor/acceptor" evidence="12">
    <location>
        <position position="135"/>
    </location>
</feature>
<evidence type="ECO:0000256" key="4">
    <source>
        <dbReference type="ARBA" id="ARBA00012086"/>
    </source>
</evidence>
<keyword evidence="9 12" id="KW-0456">Lyase</keyword>
<dbReference type="Gene3D" id="3.20.20.70">
    <property type="entry name" value="Aldolase class I"/>
    <property type="match status" value="1"/>
</dbReference>
<comment type="pathway">
    <text evidence="2 12">Amino-acid biosynthesis; L-lysine biosynthesis via DAP pathway; (S)-tetrahydrodipicolinate from L-aspartate: step 3/4.</text>
</comment>
<comment type="function">
    <text evidence="1 12">Catalyzes the condensation of (S)-aspartate-beta-semialdehyde [(S)-ASA] and pyruvate to 4-hydroxy-tetrahydrodipicolinate (HTPA).</text>
</comment>
<dbReference type="PRINTS" id="PR00146">
    <property type="entry name" value="DHPICSNTHASE"/>
</dbReference>
<sequence>MNKFHGTGVAMVTPFQANGQVDYDALQKLIDHLIDGGVEYLVSLGTTGESATLGKEEKKQVFAFTAKAVNKRVLLVAGIAGNNTLDVVAEIKAFDTTGYDAILSASPHYNKPTQAGIYQHYKAIAEAAPLPIILYNVPSRTGTSVSAETTVRLAKDFKNIIGIKEASGNFELLNQLFRDKPEDFLVISGDDPISLQMIAMGAVGVISVVGNALPREFSNMIRKCLAGDFKGALPSHYSIIEFTRLMFAEGSPAGVKSALKQLGVCGDTLRLPLVNVGADTEERIKVQLGVVK</sequence>
<comment type="subcellular location">
    <subcellularLocation>
        <location evidence="12">Cytoplasm</location>
    </subcellularLocation>
</comment>
<proteinExistence type="inferred from homology"/>
<evidence type="ECO:0000256" key="12">
    <source>
        <dbReference type="HAMAP-Rule" id="MF_00418"/>
    </source>
</evidence>
<evidence type="ECO:0000256" key="8">
    <source>
        <dbReference type="ARBA" id="ARBA00023154"/>
    </source>
</evidence>
<keyword evidence="15" id="KW-1185">Reference proteome</keyword>
<evidence type="ECO:0000256" key="11">
    <source>
        <dbReference type="ARBA" id="ARBA00047836"/>
    </source>
</evidence>
<dbReference type="InterPro" id="IPR002220">
    <property type="entry name" value="DapA-like"/>
</dbReference>
<dbReference type="PANTHER" id="PTHR12128">
    <property type="entry name" value="DIHYDRODIPICOLINATE SYNTHASE"/>
    <property type="match status" value="1"/>
</dbReference>
<evidence type="ECO:0000256" key="1">
    <source>
        <dbReference type="ARBA" id="ARBA00003294"/>
    </source>
</evidence>
<feature type="active site" description="Schiff-base intermediate with substrate" evidence="12">
    <location>
        <position position="164"/>
    </location>
</feature>
<keyword evidence="7 12" id="KW-0220">Diaminopimelate biosynthesis</keyword>
<dbReference type="PANTHER" id="PTHR12128:SF66">
    <property type="entry name" value="4-HYDROXY-2-OXOGLUTARATE ALDOLASE, MITOCHONDRIAL"/>
    <property type="match status" value="1"/>
</dbReference>
<comment type="caution">
    <text evidence="14">The sequence shown here is derived from an EMBL/GenBank/DDBJ whole genome shotgun (WGS) entry which is preliminary data.</text>
</comment>
<evidence type="ECO:0000313" key="15">
    <source>
        <dbReference type="Proteomes" id="UP001597073"/>
    </source>
</evidence>
<keyword evidence="10 12" id="KW-0704">Schiff base</keyword>
<dbReference type="Pfam" id="PF00701">
    <property type="entry name" value="DHDPS"/>
    <property type="match status" value="1"/>
</dbReference>
<dbReference type="CDD" id="cd00950">
    <property type="entry name" value="DHDPS"/>
    <property type="match status" value="1"/>
</dbReference>
<accession>A0ABW2ZBH1</accession>
<comment type="catalytic activity">
    <reaction evidence="11 12">
        <text>L-aspartate 4-semialdehyde + pyruvate = (2S,4S)-4-hydroxy-2,3,4,5-tetrahydrodipicolinate + H2O + H(+)</text>
        <dbReference type="Rhea" id="RHEA:34171"/>
        <dbReference type="ChEBI" id="CHEBI:15361"/>
        <dbReference type="ChEBI" id="CHEBI:15377"/>
        <dbReference type="ChEBI" id="CHEBI:15378"/>
        <dbReference type="ChEBI" id="CHEBI:67139"/>
        <dbReference type="ChEBI" id="CHEBI:537519"/>
        <dbReference type="EC" id="4.3.3.7"/>
    </reaction>
</comment>
<dbReference type="PROSITE" id="PS00666">
    <property type="entry name" value="DHDPS_2"/>
    <property type="match status" value="1"/>
</dbReference>
<keyword evidence="6 12" id="KW-0028">Amino-acid biosynthesis</keyword>
<feature type="site" description="Part of a proton relay during catalysis" evidence="12">
    <location>
        <position position="109"/>
    </location>
</feature>
<gene>
    <name evidence="12 14" type="primary">dapA</name>
    <name evidence="14" type="ORF">ACFQZI_03755</name>
</gene>
<feature type="site" description="Part of a proton relay during catalysis" evidence="12">
    <location>
        <position position="46"/>
    </location>
</feature>
<organism evidence="14 15">
    <name type="scientific">Mucilaginibacter lutimaris</name>
    <dbReference type="NCBI Taxonomy" id="931629"/>
    <lineage>
        <taxon>Bacteria</taxon>
        <taxon>Pseudomonadati</taxon>
        <taxon>Bacteroidota</taxon>
        <taxon>Sphingobacteriia</taxon>
        <taxon>Sphingobacteriales</taxon>
        <taxon>Sphingobacteriaceae</taxon>
        <taxon>Mucilaginibacter</taxon>
    </lineage>
</organism>
<dbReference type="InterPro" id="IPR020625">
    <property type="entry name" value="Schiff_base-form_aldolases_AS"/>
</dbReference>
<dbReference type="RefSeq" id="WP_377138596.1">
    <property type="nucleotide sequence ID" value="NZ_JBHTIA010000003.1"/>
</dbReference>
<keyword evidence="8 12" id="KW-0457">Lysine biosynthesis</keyword>
<dbReference type="Proteomes" id="UP001597073">
    <property type="component" value="Unassembled WGS sequence"/>
</dbReference>
<evidence type="ECO:0000256" key="9">
    <source>
        <dbReference type="ARBA" id="ARBA00023239"/>
    </source>
</evidence>
<dbReference type="GO" id="GO:0008840">
    <property type="term" value="F:4-hydroxy-tetrahydrodipicolinate synthase activity"/>
    <property type="evidence" value="ECO:0007669"/>
    <property type="project" value="UniProtKB-EC"/>
</dbReference>
<reference evidence="15" key="1">
    <citation type="journal article" date="2019" name="Int. J. Syst. Evol. Microbiol.">
        <title>The Global Catalogue of Microorganisms (GCM) 10K type strain sequencing project: providing services to taxonomists for standard genome sequencing and annotation.</title>
        <authorList>
            <consortium name="The Broad Institute Genomics Platform"/>
            <consortium name="The Broad Institute Genome Sequencing Center for Infectious Disease"/>
            <person name="Wu L."/>
            <person name="Ma J."/>
        </authorList>
    </citation>
    <scope>NUCLEOTIDE SEQUENCE [LARGE SCALE GENOMIC DNA]</scope>
    <source>
        <strain evidence="15">CCUG 60742</strain>
    </source>
</reference>
<evidence type="ECO:0000256" key="7">
    <source>
        <dbReference type="ARBA" id="ARBA00022915"/>
    </source>
</evidence>
<comment type="caution">
    <text evidence="12">Was originally thought to be a dihydrodipicolinate synthase (DHDPS), catalyzing the condensation of (S)-aspartate-beta-semialdehyde [(S)-ASA] and pyruvate to dihydrodipicolinate (DHDP). However, it was shown in E.coli that the product of the enzymatic reaction is not dihydrodipicolinate but in fact (4S)-4-hydroxy-2,3,4,5-tetrahydro-(2S)-dipicolinic acid (HTPA), and that the consecutive dehydration reaction leading to DHDP is not spontaneous but catalyzed by DapB.</text>
</comment>
<name>A0ABW2ZBH1_9SPHI</name>
<dbReference type="InterPro" id="IPR013785">
    <property type="entry name" value="Aldolase_TIM"/>
</dbReference>
<dbReference type="HAMAP" id="MF_00418">
    <property type="entry name" value="DapA"/>
    <property type="match status" value="1"/>
</dbReference>
<evidence type="ECO:0000256" key="6">
    <source>
        <dbReference type="ARBA" id="ARBA00022605"/>
    </source>
</evidence>
<dbReference type="EC" id="4.3.3.7" evidence="4 12"/>
<dbReference type="EMBL" id="JBHTIA010000003">
    <property type="protein sequence ID" value="MFD0763950.1"/>
    <property type="molecule type" value="Genomic_DNA"/>
</dbReference>
<comment type="subunit">
    <text evidence="12">Homotetramer; dimer of dimers.</text>
</comment>